<dbReference type="EC" id="4.2.2.29" evidence="7"/>
<dbReference type="CDD" id="cd08010">
    <property type="entry name" value="MltG_like"/>
    <property type="match status" value="1"/>
</dbReference>
<feature type="transmembrane region" description="Helical" evidence="7">
    <location>
        <begin position="12"/>
        <end position="31"/>
    </location>
</feature>
<keyword evidence="3 7" id="KW-1133">Transmembrane helix</keyword>
<evidence type="ECO:0000256" key="3">
    <source>
        <dbReference type="ARBA" id="ARBA00022989"/>
    </source>
</evidence>
<keyword evidence="7" id="KW-0997">Cell inner membrane</keyword>
<comment type="caution">
    <text evidence="8">The sequence shown here is derived from an EMBL/GenBank/DDBJ whole genome shotgun (WGS) entry which is preliminary data.</text>
</comment>
<dbReference type="GO" id="GO:0005886">
    <property type="term" value="C:plasma membrane"/>
    <property type="evidence" value="ECO:0007669"/>
    <property type="project" value="UniProtKB-SubCell"/>
</dbReference>
<dbReference type="InterPro" id="IPR003770">
    <property type="entry name" value="MLTG-like"/>
</dbReference>
<comment type="subcellular location">
    <subcellularLocation>
        <location evidence="7">Cell inner membrane</location>
        <topology evidence="7">Single-pass membrane protein</topology>
    </subcellularLocation>
</comment>
<keyword evidence="1 7" id="KW-1003">Cell membrane</keyword>
<dbReference type="GO" id="GO:0008932">
    <property type="term" value="F:lytic endotransglycosylase activity"/>
    <property type="evidence" value="ECO:0007669"/>
    <property type="project" value="UniProtKB-UniRule"/>
</dbReference>
<keyword evidence="5 7" id="KW-0456">Lyase</keyword>
<comment type="catalytic activity">
    <reaction evidence="7">
        <text>a peptidoglycan chain = a peptidoglycan chain with N-acetyl-1,6-anhydromuramyl-[peptide] at the reducing end + a peptidoglycan chain with N-acetylglucosamine at the non-reducing end.</text>
        <dbReference type="EC" id="4.2.2.29"/>
    </reaction>
</comment>
<dbReference type="PANTHER" id="PTHR30518">
    <property type="entry name" value="ENDOLYTIC MUREIN TRANSGLYCOSYLASE"/>
    <property type="match status" value="1"/>
</dbReference>
<dbReference type="HAMAP" id="MF_02065">
    <property type="entry name" value="MltG"/>
    <property type="match status" value="1"/>
</dbReference>
<dbReference type="STRING" id="455.Ljam_0808"/>
<keyword evidence="6 7" id="KW-0961">Cell wall biogenesis/degradation</keyword>
<accession>A0A0W0UNJ6</accession>
<dbReference type="Proteomes" id="UP000054715">
    <property type="component" value="Unassembled WGS sequence"/>
</dbReference>
<dbReference type="PANTHER" id="PTHR30518:SF2">
    <property type="entry name" value="ENDOLYTIC MUREIN TRANSGLYCOSYLASE"/>
    <property type="match status" value="1"/>
</dbReference>
<dbReference type="Gene3D" id="3.30.1490.480">
    <property type="entry name" value="Endolytic murein transglycosylase"/>
    <property type="match status" value="1"/>
</dbReference>
<evidence type="ECO:0000313" key="9">
    <source>
        <dbReference type="Proteomes" id="UP000054715"/>
    </source>
</evidence>
<dbReference type="PATRIC" id="fig|455.5.peg.859"/>
<dbReference type="RefSeq" id="WP_058448846.1">
    <property type="nucleotide sequence ID" value="NZ_CAAAJF010000006.1"/>
</dbReference>
<evidence type="ECO:0000313" key="8">
    <source>
        <dbReference type="EMBL" id="KTD09458.1"/>
    </source>
</evidence>
<feature type="site" description="Important for catalytic activity" evidence="7">
    <location>
        <position position="213"/>
    </location>
</feature>
<dbReference type="NCBIfam" id="TIGR00247">
    <property type="entry name" value="endolytic transglycosylase MltG"/>
    <property type="match status" value="1"/>
</dbReference>
<gene>
    <name evidence="7" type="primary">mltG</name>
    <name evidence="8" type="ORF">Ljam_0808</name>
</gene>
<dbReference type="Pfam" id="PF02618">
    <property type="entry name" value="YceG"/>
    <property type="match status" value="1"/>
</dbReference>
<name>A0A0W0UNJ6_9GAMM</name>
<dbReference type="Gene3D" id="3.30.160.60">
    <property type="entry name" value="Classic Zinc Finger"/>
    <property type="match status" value="1"/>
</dbReference>
<dbReference type="GO" id="GO:0009252">
    <property type="term" value="P:peptidoglycan biosynthetic process"/>
    <property type="evidence" value="ECO:0007669"/>
    <property type="project" value="UniProtKB-UniRule"/>
</dbReference>
<evidence type="ECO:0000256" key="6">
    <source>
        <dbReference type="ARBA" id="ARBA00023316"/>
    </source>
</evidence>
<evidence type="ECO:0000256" key="1">
    <source>
        <dbReference type="ARBA" id="ARBA00022475"/>
    </source>
</evidence>
<dbReference type="EMBL" id="LNYG01000012">
    <property type="protein sequence ID" value="KTD09458.1"/>
    <property type="molecule type" value="Genomic_DNA"/>
</dbReference>
<protein>
    <recommendedName>
        <fullName evidence="7">Endolytic murein transglycosylase</fullName>
        <ecNumber evidence="7">4.2.2.29</ecNumber>
    </recommendedName>
    <alternativeName>
        <fullName evidence="7">Peptidoglycan lytic transglycosylase</fullName>
    </alternativeName>
    <alternativeName>
        <fullName evidence="7">Peptidoglycan polymerization terminase</fullName>
    </alternativeName>
</protein>
<keyword evidence="4 7" id="KW-0472">Membrane</keyword>
<organism evidence="8 9">
    <name type="scientific">Legionella jamestowniensis</name>
    <dbReference type="NCBI Taxonomy" id="455"/>
    <lineage>
        <taxon>Bacteria</taxon>
        <taxon>Pseudomonadati</taxon>
        <taxon>Pseudomonadota</taxon>
        <taxon>Gammaproteobacteria</taxon>
        <taxon>Legionellales</taxon>
        <taxon>Legionellaceae</taxon>
        <taxon>Legionella</taxon>
    </lineage>
</organism>
<sequence length="331" mass="36660">MKGWLKRTILGCIILSLISFSLVGLYTYIMLTKPMIAGKLPVIVSVNKNTSAASFVHALRTKHLINSSRVLLAFIRIKGLAPHLKAGIYKVFPGETTQQFLNKVVAGQVLIESFSIIEGTTVSQIKSNLNNAPFLNYSESDWLNVGKIYSNPEGLLLADTYNYDAGSDAKQILTLAHQKLLRYLDSCWKSRSPGLPYKSPYELLIVASILEKESSLPTERKLIAGVVINRLKKNMPLQMDPTVIYALGPNYRGKLTHDDLAVNSPYNTYRYRGLPPTPIAVVGRDAIEAAAHPQVTDYIYFVAKGDGSHQFSVSYEEQKKAIARLKAKGLS</sequence>
<dbReference type="AlphaFoldDB" id="A0A0W0UNJ6"/>
<keyword evidence="2 7" id="KW-0812">Transmembrane</keyword>
<evidence type="ECO:0000256" key="5">
    <source>
        <dbReference type="ARBA" id="ARBA00023239"/>
    </source>
</evidence>
<dbReference type="GO" id="GO:0071555">
    <property type="term" value="P:cell wall organization"/>
    <property type="evidence" value="ECO:0007669"/>
    <property type="project" value="UniProtKB-KW"/>
</dbReference>
<evidence type="ECO:0000256" key="2">
    <source>
        <dbReference type="ARBA" id="ARBA00022692"/>
    </source>
</evidence>
<proteinExistence type="inferred from homology"/>
<reference evidence="8 9" key="1">
    <citation type="submission" date="2015-11" db="EMBL/GenBank/DDBJ databases">
        <title>Genomic analysis of 38 Legionella species identifies large and diverse effector repertoires.</title>
        <authorList>
            <person name="Burstein D."/>
            <person name="Amaro F."/>
            <person name="Zusman T."/>
            <person name="Lifshitz Z."/>
            <person name="Cohen O."/>
            <person name="Gilbert J.A."/>
            <person name="Pupko T."/>
            <person name="Shuman H.A."/>
            <person name="Segal G."/>
        </authorList>
    </citation>
    <scope>NUCLEOTIDE SEQUENCE [LARGE SCALE GENOMIC DNA]</scope>
    <source>
        <strain evidence="8 9">JA-26-G1-E2</strain>
    </source>
</reference>
<comment type="function">
    <text evidence="7">Functions as a peptidoglycan terminase that cleaves nascent peptidoglycan strands endolytically to terminate their elongation.</text>
</comment>
<evidence type="ECO:0000256" key="4">
    <source>
        <dbReference type="ARBA" id="ARBA00023136"/>
    </source>
</evidence>
<comment type="similarity">
    <text evidence="7">Belongs to the transglycosylase MltG family.</text>
</comment>
<dbReference type="OrthoDB" id="9814591at2"/>
<evidence type="ECO:0000256" key="7">
    <source>
        <dbReference type="HAMAP-Rule" id="MF_02065"/>
    </source>
</evidence>